<evidence type="ECO:0000256" key="4">
    <source>
        <dbReference type="PIRSR" id="PIRSR005902-1"/>
    </source>
</evidence>
<reference evidence="6" key="1">
    <citation type="submission" date="2016-10" db="EMBL/GenBank/DDBJ databases">
        <authorList>
            <person name="Varghese N."/>
            <person name="Submissions S."/>
        </authorList>
    </citation>
    <scope>NUCLEOTIDE SEQUENCE [LARGE SCALE GENOMIC DNA]</scope>
    <source>
        <strain evidence="6">CECT 8338</strain>
    </source>
</reference>
<evidence type="ECO:0000256" key="1">
    <source>
        <dbReference type="ARBA" id="ARBA00009275"/>
    </source>
</evidence>
<dbReference type="GO" id="GO:0016788">
    <property type="term" value="F:hydrolase activity, acting on ester bonds"/>
    <property type="evidence" value="ECO:0007669"/>
    <property type="project" value="InterPro"/>
</dbReference>
<gene>
    <name evidence="5" type="ORF">SAMN05216210_2641</name>
</gene>
<dbReference type="OrthoDB" id="9810005at2"/>
<feature type="binding site" evidence="4">
    <location>
        <position position="133"/>
    </location>
    <ligand>
        <name>a divalent metal cation</name>
        <dbReference type="ChEBI" id="CHEBI:60240"/>
        <label>2</label>
    </ligand>
</feature>
<dbReference type="PROSITE" id="PS01137">
    <property type="entry name" value="TATD_1"/>
    <property type="match status" value="1"/>
</dbReference>
<comment type="similarity">
    <text evidence="1">Belongs to the metallo-dependent hydrolases superfamily. TatD-type hydrolase family.</text>
</comment>
<dbReference type="SUPFAM" id="SSF51556">
    <property type="entry name" value="Metallo-dependent hydrolases"/>
    <property type="match status" value="1"/>
</dbReference>
<dbReference type="EMBL" id="LT629787">
    <property type="protein sequence ID" value="SDU24631.1"/>
    <property type="molecule type" value="Genomic_DNA"/>
</dbReference>
<protein>
    <submittedName>
        <fullName evidence="5">TatD DNase family protein</fullName>
    </submittedName>
</protein>
<feature type="binding site" evidence="4">
    <location>
        <position position="207"/>
    </location>
    <ligand>
        <name>a divalent metal cation</name>
        <dbReference type="ChEBI" id="CHEBI:60240"/>
        <label>1</label>
    </ligand>
</feature>
<feature type="binding site" evidence="4">
    <location>
        <position position="7"/>
    </location>
    <ligand>
        <name>a divalent metal cation</name>
        <dbReference type="ChEBI" id="CHEBI:60240"/>
        <label>1</label>
    </ligand>
</feature>
<evidence type="ECO:0000256" key="3">
    <source>
        <dbReference type="ARBA" id="ARBA00022801"/>
    </source>
</evidence>
<evidence type="ECO:0000256" key="2">
    <source>
        <dbReference type="ARBA" id="ARBA00022723"/>
    </source>
</evidence>
<keyword evidence="2 4" id="KW-0479">Metal-binding</keyword>
<dbReference type="GO" id="GO:0005829">
    <property type="term" value="C:cytosol"/>
    <property type="evidence" value="ECO:0007669"/>
    <property type="project" value="TreeGrafter"/>
</dbReference>
<dbReference type="InterPro" id="IPR032466">
    <property type="entry name" value="Metal_Hydrolase"/>
</dbReference>
<feature type="binding site" evidence="4">
    <location>
        <position position="97"/>
    </location>
    <ligand>
        <name>a divalent metal cation</name>
        <dbReference type="ChEBI" id="CHEBI:60240"/>
        <label>1</label>
    </ligand>
</feature>
<dbReference type="GO" id="GO:0046872">
    <property type="term" value="F:metal ion binding"/>
    <property type="evidence" value="ECO:0007669"/>
    <property type="project" value="UniProtKB-KW"/>
</dbReference>
<dbReference type="PROSITE" id="PS01091">
    <property type="entry name" value="TATD_3"/>
    <property type="match status" value="1"/>
</dbReference>
<feature type="binding site" evidence="4">
    <location>
        <position position="9"/>
    </location>
    <ligand>
        <name>a divalent metal cation</name>
        <dbReference type="ChEBI" id="CHEBI:60240"/>
        <label>1</label>
    </ligand>
</feature>
<keyword evidence="3" id="KW-0378">Hydrolase</keyword>
<proteinExistence type="inferred from homology"/>
<dbReference type="InterPro" id="IPR018228">
    <property type="entry name" value="DNase_TatD-rel_CS"/>
</dbReference>
<dbReference type="FunFam" id="3.20.20.140:FF:000005">
    <property type="entry name" value="TatD family hydrolase"/>
    <property type="match status" value="1"/>
</dbReference>
<feature type="binding site" evidence="4">
    <location>
        <position position="157"/>
    </location>
    <ligand>
        <name>a divalent metal cation</name>
        <dbReference type="ChEBI" id="CHEBI:60240"/>
        <label>2</label>
    </ligand>
</feature>
<dbReference type="Gene3D" id="3.20.20.140">
    <property type="entry name" value="Metal-dependent hydrolases"/>
    <property type="match status" value="1"/>
</dbReference>
<sequence length="264" mass="29564">MRYIDTHTHFDFPDFAADRAQVLSNCTQAGIERLVVVGVTATHWPRLWGLVTSDQRLSAAFGLHPMFLAEHQPDDVRQLNAWLTRHVAHPQCCAVGEIGLDYFLPELDPAQQRDLFEQQLALAAEFQLPALLHVRRAHADTIAALKRFRLPRGGIVHAFAGSLEEAREYRKLGFKLGLGGAVTWPQAKRLRRVVAELPADSLVLETDAPDMAPAFAANQRNSPEHLPRIAAVIAELRAEPLHQLADQCWHNSCELFNWPSMTVP</sequence>
<evidence type="ECO:0000313" key="5">
    <source>
        <dbReference type="EMBL" id="SDU24631.1"/>
    </source>
</evidence>
<dbReference type="STRING" id="1434072.SAMN05216210_2641"/>
<name>A0A1H2GYN4_9GAMM</name>
<dbReference type="PIRSF" id="PIRSF005902">
    <property type="entry name" value="DNase_TatD"/>
    <property type="match status" value="1"/>
</dbReference>
<dbReference type="InterPro" id="IPR001130">
    <property type="entry name" value="TatD-like"/>
</dbReference>
<dbReference type="CDD" id="cd01310">
    <property type="entry name" value="TatD_DNAse"/>
    <property type="match status" value="1"/>
</dbReference>
<keyword evidence="6" id="KW-1185">Reference proteome</keyword>
<dbReference type="AlphaFoldDB" id="A0A1H2GYN4"/>
<dbReference type="PANTHER" id="PTHR46124">
    <property type="entry name" value="D-AMINOACYL-TRNA DEACYLASE"/>
    <property type="match status" value="1"/>
</dbReference>
<evidence type="ECO:0000313" key="6">
    <source>
        <dbReference type="Proteomes" id="UP000243924"/>
    </source>
</evidence>
<organism evidence="5 6">
    <name type="scientific">Halopseudomonas salegens</name>
    <dbReference type="NCBI Taxonomy" id="1434072"/>
    <lineage>
        <taxon>Bacteria</taxon>
        <taxon>Pseudomonadati</taxon>
        <taxon>Pseudomonadota</taxon>
        <taxon>Gammaproteobacteria</taxon>
        <taxon>Pseudomonadales</taxon>
        <taxon>Pseudomonadaceae</taxon>
        <taxon>Halopseudomonas</taxon>
    </lineage>
</organism>
<accession>A0A1H2GYN4</accession>
<dbReference type="PANTHER" id="PTHR46124:SF3">
    <property type="entry name" value="HYDROLASE"/>
    <property type="match status" value="1"/>
</dbReference>
<dbReference type="Pfam" id="PF01026">
    <property type="entry name" value="TatD_DNase"/>
    <property type="match status" value="1"/>
</dbReference>
<dbReference type="Proteomes" id="UP000243924">
    <property type="component" value="Chromosome I"/>
</dbReference>